<sequence length="103" mass="11241">MSKTNDQPASPHGTDRWGEPVFGDGIEGGKSYVFAPQPGQDPGERDVFQVDFVGGRPGARDELVAFGWRFDAVAGEWEPYWQSVDAGSVPTRRSFDPPADQEA</sequence>
<evidence type="ECO:0000256" key="1">
    <source>
        <dbReference type="SAM" id="MobiDB-lite"/>
    </source>
</evidence>
<name>A0ABW6UU24_9ACTN</name>
<dbReference type="Proteomes" id="UP001602058">
    <property type="component" value="Unassembled WGS sequence"/>
</dbReference>
<dbReference type="RefSeq" id="WP_351086306.1">
    <property type="nucleotide sequence ID" value="NZ_JBEOZG010000037.1"/>
</dbReference>
<keyword evidence="3" id="KW-1185">Reference proteome</keyword>
<accession>A0ABW6UU24</accession>
<protein>
    <submittedName>
        <fullName evidence="2">Uncharacterized protein</fullName>
    </submittedName>
</protein>
<gene>
    <name evidence="2" type="ORF">ACFY1D_36975</name>
</gene>
<comment type="caution">
    <text evidence="2">The sequence shown here is derived from an EMBL/GenBank/DDBJ whole genome shotgun (WGS) entry which is preliminary data.</text>
</comment>
<dbReference type="EMBL" id="JBIAWJ010000031">
    <property type="protein sequence ID" value="MFF4526966.1"/>
    <property type="molecule type" value="Genomic_DNA"/>
</dbReference>
<evidence type="ECO:0000313" key="3">
    <source>
        <dbReference type="Proteomes" id="UP001602058"/>
    </source>
</evidence>
<organism evidence="2 3">
    <name type="scientific">Streptomyces bluensis</name>
    <dbReference type="NCBI Taxonomy" id="33897"/>
    <lineage>
        <taxon>Bacteria</taxon>
        <taxon>Bacillati</taxon>
        <taxon>Actinomycetota</taxon>
        <taxon>Actinomycetes</taxon>
        <taxon>Kitasatosporales</taxon>
        <taxon>Streptomycetaceae</taxon>
        <taxon>Streptomyces</taxon>
    </lineage>
</organism>
<feature type="region of interest" description="Disordered" evidence="1">
    <location>
        <begin position="1"/>
        <end position="45"/>
    </location>
</feature>
<proteinExistence type="predicted"/>
<reference evidence="2 3" key="1">
    <citation type="submission" date="2024-10" db="EMBL/GenBank/DDBJ databases">
        <title>The Natural Products Discovery Center: Release of the First 8490 Sequenced Strains for Exploring Actinobacteria Biosynthetic Diversity.</title>
        <authorList>
            <person name="Kalkreuter E."/>
            <person name="Kautsar S.A."/>
            <person name="Yang D."/>
            <person name="Bader C.D."/>
            <person name="Teijaro C.N."/>
            <person name="Fluegel L."/>
            <person name="Davis C.M."/>
            <person name="Simpson J.R."/>
            <person name="Lauterbach L."/>
            <person name="Steele A.D."/>
            <person name="Gui C."/>
            <person name="Meng S."/>
            <person name="Li G."/>
            <person name="Viehrig K."/>
            <person name="Ye F."/>
            <person name="Su P."/>
            <person name="Kiefer A.F."/>
            <person name="Nichols A."/>
            <person name="Cepeda A.J."/>
            <person name="Yan W."/>
            <person name="Fan B."/>
            <person name="Jiang Y."/>
            <person name="Adhikari A."/>
            <person name="Zheng C.-J."/>
            <person name="Schuster L."/>
            <person name="Cowan T.M."/>
            <person name="Smanski M.J."/>
            <person name="Chevrette M.G."/>
            <person name="De Carvalho L.P.S."/>
            <person name="Shen B."/>
        </authorList>
    </citation>
    <scope>NUCLEOTIDE SEQUENCE [LARGE SCALE GENOMIC DNA]</scope>
    <source>
        <strain evidence="2 3">NPDC001390</strain>
    </source>
</reference>
<evidence type="ECO:0000313" key="2">
    <source>
        <dbReference type="EMBL" id="MFF4526966.1"/>
    </source>
</evidence>